<dbReference type="PANTHER" id="PTHR44757:SF2">
    <property type="entry name" value="BIOFILM ARCHITECTURE MAINTENANCE PROTEIN MBAA"/>
    <property type="match status" value="1"/>
</dbReference>
<gene>
    <name evidence="6" type="ORF">MON41_26290</name>
</gene>
<dbReference type="CDD" id="cd01949">
    <property type="entry name" value="GGDEF"/>
    <property type="match status" value="1"/>
</dbReference>
<sequence length="768" mass="85080">MKESQRRRFFAVKARARILVRAVVDLVRIAKPASDQEAAVMHDHASLLYFLSLLFSVTGAFNAAVTSFAFSGLEYPIILVVAASIVVNYAAIIRMALCWRRERDDLRLIERMRGLFTCLGVGWGLLISLYAYYGPPERSTLLLGLATGVVSTPIVSVPSSVAYGFFIPSAILCVIAVSFVMSGADPFTAMAFTSFACYASVGIYLTNKTFSGRSEARAALQREIETVRVFLREYEEGSPDWLWEIDADGLIRKANSSMASAMGVSPADLQGRELQLLVTSDDHNERANLASRLRQRLPFRDLLVYLEQSGRKRWLRLTGHPIYNDRGSATGFRGIGRDVTIAHEADLRIAFMAKHDGLTGLLNRQSFLSTLADLTTRDRSFGLFLIDLDGFKSINDTYGHGVGDSLLQWVAQRIEQCFGSAAVVARLGGDEFAVLLPSLDRDQAVPLAQALISKLNQSFIGDNIIISPGASVGISLFPDHSRDHQKLMLQADLALYKAKEEGKRTASLFADWMEQEYHQRLSQEAELHRAITNGEIILAYQPIVDINTGSVVACEALARWQHPVRGLLMPSEFIATAERTDLMERLGELVLRIACRDAAGWEHRVQVNVNLSPRQLRRGQFLQLLAEALEESGLPASRLGIEVTENVLLDGDERTLQQLRDIRACGAKLILDDFGSGYSSLSYLQDIDVDGIKIDKGFTRKLNAPKVRAICRMVARLAMDLNIYVVAEGVEEPSQLEWLKLNGIPFAQGYLLGSPATRQPSRQAEYLA</sequence>
<dbReference type="Gene3D" id="3.30.70.270">
    <property type="match status" value="1"/>
</dbReference>
<dbReference type="SUPFAM" id="SSF55785">
    <property type="entry name" value="PYP-like sensor domain (PAS domain)"/>
    <property type="match status" value="1"/>
</dbReference>
<dbReference type="Pfam" id="PF00990">
    <property type="entry name" value="GGDEF"/>
    <property type="match status" value="1"/>
</dbReference>
<dbReference type="PROSITE" id="PS50112">
    <property type="entry name" value="PAS"/>
    <property type="match status" value="1"/>
</dbReference>
<proteinExistence type="predicted"/>
<evidence type="ECO:0000256" key="1">
    <source>
        <dbReference type="SAM" id="Phobius"/>
    </source>
</evidence>
<evidence type="ECO:0000259" key="4">
    <source>
        <dbReference type="PROSITE" id="PS50883"/>
    </source>
</evidence>
<dbReference type="SUPFAM" id="SSF141868">
    <property type="entry name" value="EAL domain-like"/>
    <property type="match status" value="1"/>
</dbReference>
<dbReference type="InterPro" id="IPR001633">
    <property type="entry name" value="EAL_dom"/>
</dbReference>
<dbReference type="SMART" id="SM00091">
    <property type="entry name" value="PAS"/>
    <property type="match status" value="1"/>
</dbReference>
<feature type="domain" description="PAC" evidence="3">
    <location>
        <begin position="295"/>
        <end position="351"/>
    </location>
</feature>
<dbReference type="SMART" id="SM00267">
    <property type="entry name" value="GGDEF"/>
    <property type="match status" value="1"/>
</dbReference>
<feature type="transmembrane region" description="Helical" evidence="1">
    <location>
        <begin position="47"/>
        <end position="69"/>
    </location>
</feature>
<dbReference type="EMBL" id="JALBUU010000125">
    <property type="protein sequence ID" value="MCI0757142.1"/>
    <property type="molecule type" value="Genomic_DNA"/>
</dbReference>
<dbReference type="PANTHER" id="PTHR44757">
    <property type="entry name" value="DIGUANYLATE CYCLASE DGCP"/>
    <property type="match status" value="1"/>
</dbReference>
<dbReference type="InterPro" id="IPR000160">
    <property type="entry name" value="GGDEF_dom"/>
</dbReference>
<feature type="transmembrane region" description="Helical" evidence="1">
    <location>
        <begin position="187"/>
        <end position="207"/>
    </location>
</feature>
<feature type="domain" description="GGDEF" evidence="5">
    <location>
        <begin position="379"/>
        <end position="511"/>
    </location>
</feature>
<reference evidence="6 7" key="1">
    <citation type="submission" date="2022-03" db="EMBL/GenBank/DDBJ databases">
        <title>Complete genome analysis of Roseomonas KG 17.1 : a prolific producer of plant growth promoters.</title>
        <authorList>
            <person name="Saadouli I."/>
            <person name="Najjari A."/>
            <person name="Mosbah A."/>
            <person name="Ouzari H.I."/>
        </authorList>
    </citation>
    <scope>NUCLEOTIDE SEQUENCE [LARGE SCALE GENOMIC DNA]</scope>
    <source>
        <strain evidence="6 7">KG17-1</strain>
    </source>
</reference>
<name>A0ABS9WD32_9PROT</name>
<evidence type="ECO:0000313" key="6">
    <source>
        <dbReference type="EMBL" id="MCI0757142.1"/>
    </source>
</evidence>
<dbReference type="InterPro" id="IPR000700">
    <property type="entry name" value="PAS-assoc_C"/>
</dbReference>
<dbReference type="Proteomes" id="UP001201985">
    <property type="component" value="Unassembled WGS sequence"/>
</dbReference>
<dbReference type="SUPFAM" id="SSF55073">
    <property type="entry name" value="Nucleotide cyclase"/>
    <property type="match status" value="1"/>
</dbReference>
<dbReference type="CDD" id="cd01948">
    <property type="entry name" value="EAL"/>
    <property type="match status" value="1"/>
</dbReference>
<dbReference type="NCBIfam" id="TIGR00254">
    <property type="entry name" value="GGDEF"/>
    <property type="match status" value="1"/>
</dbReference>
<dbReference type="CDD" id="cd00130">
    <property type="entry name" value="PAS"/>
    <property type="match status" value="1"/>
</dbReference>
<organism evidence="6 7">
    <name type="scientific">Teichococcus vastitatis</name>
    <dbReference type="NCBI Taxonomy" id="2307076"/>
    <lineage>
        <taxon>Bacteria</taxon>
        <taxon>Pseudomonadati</taxon>
        <taxon>Pseudomonadota</taxon>
        <taxon>Alphaproteobacteria</taxon>
        <taxon>Acetobacterales</taxon>
        <taxon>Roseomonadaceae</taxon>
        <taxon>Roseomonas</taxon>
    </lineage>
</organism>
<dbReference type="InterPro" id="IPR052155">
    <property type="entry name" value="Biofilm_reg_signaling"/>
</dbReference>
<comment type="caution">
    <text evidence="6">The sequence shown here is derived from an EMBL/GenBank/DDBJ whole genome shotgun (WGS) entry which is preliminary data.</text>
</comment>
<dbReference type="InterPro" id="IPR043128">
    <property type="entry name" value="Rev_trsase/Diguanyl_cyclase"/>
</dbReference>
<dbReference type="InterPro" id="IPR000014">
    <property type="entry name" value="PAS"/>
</dbReference>
<dbReference type="PROSITE" id="PS50113">
    <property type="entry name" value="PAC"/>
    <property type="match status" value="1"/>
</dbReference>
<dbReference type="NCBIfam" id="TIGR00229">
    <property type="entry name" value="sensory_box"/>
    <property type="match status" value="1"/>
</dbReference>
<feature type="transmembrane region" description="Helical" evidence="1">
    <location>
        <begin position="75"/>
        <end position="93"/>
    </location>
</feature>
<dbReference type="Gene3D" id="3.30.450.20">
    <property type="entry name" value="PAS domain"/>
    <property type="match status" value="1"/>
</dbReference>
<evidence type="ECO:0000259" key="5">
    <source>
        <dbReference type="PROSITE" id="PS50887"/>
    </source>
</evidence>
<keyword evidence="1" id="KW-0472">Membrane</keyword>
<protein>
    <submittedName>
        <fullName evidence="6">EAL domain-containing protein</fullName>
    </submittedName>
</protein>
<accession>A0ABS9WD32</accession>
<feature type="transmembrane region" description="Helical" evidence="1">
    <location>
        <begin position="114"/>
        <end position="133"/>
    </location>
</feature>
<feature type="domain" description="PAS" evidence="2">
    <location>
        <begin position="227"/>
        <end position="296"/>
    </location>
</feature>
<dbReference type="SMART" id="SM00052">
    <property type="entry name" value="EAL"/>
    <property type="match status" value="1"/>
</dbReference>
<dbReference type="InterPro" id="IPR013656">
    <property type="entry name" value="PAS_4"/>
</dbReference>
<evidence type="ECO:0000259" key="2">
    <source>
        <dbReference type="PROSITE" id="PS50112"/>
    </source>
</evidence>
<dbReference type="InterPro" id="IPR035965">
    <property type="entry name" value="PAS-like_dom_sf"/>
</dbReference>
<dbReference type="InterPro" id="IPR029787">
    <property type="entry name" value="Nucleotide_cyclase"/>
</dbReference>
<dbReference type="InterPro" id="IPR035919">
    <property type="entry name" value="EAL_sf"/>
</dbReference>
<dbReference type="PROSITE" id="PS50887">
    <property type="entry name" value="GGDEF"/>
    <property type="match status" value="1"/>
</dbReference>
<evidence type="ECO:0000313" key="7">
    <source>
        <dbReference type="Proteomes" id="UP001201985"/>
    </source>
</evidence>
<keyword evidence="7" id="KW-1185">Reference proteome</keyword>
<dbReference type="Pfam" id="PF08448">
    <property type="entry name" value="PAS_4"/>
    <property type="match status" value="1"/>
</dbReference>
<keyword evidence="1" id="KW-0812">Transmembrane</keyword>
<feature type="transmembrane region" description="Helical" evidence="1">
    <location>
        <begin position="162"/>
        <end position="181"/>
    </location>
</feature>
<dbReference type="Pfam" id="PF00563">
    <property type="entry name" value="EAL"/>
    <property type="match status" value="1"/>
</dbReference>
<feature type="domain" description="EAL" evidence="4">
    <location>
        <begin position="520"/>
        <end position="768"/>
    </location>
</feature>
<dbReference type="Gene3D" id="3.20.20.450">
    <property type="entry name" value="EAL domain"/>
    <property type="match status" value="1"/>
</dbReference>
<evidence type="ECO:0000259" key="3">
    <source>
        <dbReference type="PROSITE" id="PS50113"/>
    </source>
</evidence>
<keyword evidence="1" id="KW-1133">Transmembrane helix</keyword>
<dbReference type="PROSITE" id="PS50883">
    <property type="entry name" value="EAL"/>
    <property type="match status" value="1"/>
</dbReference>
<dbReference type="RefSeq" id="WP_241794095.1">
    <property type="nucleotide sequence ID" value="NZ_JALBUU010000125.1"/>
</dbReference>